<dbReference type="EMBL" id="JADFTS010000003">
    <property type="protein sequence ID" value="KAF9612497.1"/>
    <property type="molecule type" value="Genomic_DNA"/>
</dbReference>
<name>A0A835I979_9MAGN</name>
<dbReference type="SUPFAM" id="SSF54675">
    <property type="entry name" value="Nicotinate/Quinolinate PRTase N-terminal domain-like"/>
    <property type="match status" value="1"/>
</dbReference>
<accession>A0A835I979</accession>
<sequence length="208" mass="23102">MGVFTLLATKLKCHQESDDDQFGSVMILPKMTKFLLFIAAAANVCNLINFHVCILSFVVSFNVDEDMLGEGDSDEEDDDSSEEDEPTREAHFFVKEVDIAGISLAEMIFNEIDPSLEVECFKKDGDSISKVTQFTKVSGKKLLLSNVRTPVIYPTASTKDAPQVESSVAKCGDSLIDINDRFPRDFRPDIFSKERLTKESSSISPPDD</sequence>
<dbReference type="Proteomes" id="UP000631114">
    <property type="component" value="Unassembled WGS sequence"/>
</dbReference>
<organism evidence="1 2">
    <name type="scientific">Coptis chinensis</name>
    <dbReference type="NCBI Taxonomy" id="261450"/>
    <lineage>
        <taxon>Eukaryota</taxon>
        <taxon>Viridiplantae</taxon>
        <taxon>Streptophyta</taxon>
        <taxon>Embryophyta</taxon>
        <taxon>Tracheophyta</taxon>
        <taxon>Spermatophyta</taxon>
        <taxon>Magnoliopsida</taxon>
        <taxon>Ranunculales</taxon>
        <taxon>Ranunculaceae</taxon>
        <taxon>Coptidoideae</taxon>
        <taxon>Coptis</taxon>
    </lineage>
</organism>
<dbReference type="Gene3D" id="3.90.1170.20">
    <property type="entry name" value="Quinolinate phosphoribosyl transferase, N-terminal domain"/>
    <property type="match status" value="1"/>
</dbReference>
<gene>
    <name evidence="1" type="ORF">IFM89_000419</name>
</gene>
<evidence type="ECO:0000313" key="1">
    <source>
        <dbReference type="EMBL" id="KAF9612497.1"/>
    </source>
</evidence>
<keyword evidence="2" id="KW-1185">Reference proteome</keyword>
<dbReference type="GO" id="GO:0016763">
    <property type="term" value="F:pentosyltransferase activity"/>
    <property type="evidence" value="ECO:0007669"/>
    <property type="project" value="InterPro"/>
</dbReference>
<evidence type="ECO:0000313" key="2">
    <source>
        <dbReference type="Proteomes" id="UP000631114"/>
    </source>
</evidence>
<proteinExistence type="predicted"/>
<comment type="caution">
    <text evidence="1">The sequence shown here is derived from an EMBL/GenBank/DDBJ whole genome shotgun (WGS) entry which is preliminary data.</text>
</comment>
<protein>
    <submittedName>
        <fullName evidence="1">Uncharacterized protein</fullName>
    </submittedName>
</protein>
<dbReference type="AlphaFoldDB" id="A0A835I979"/>
<dbReference type="InterPro" id="IPR037128">
    <property type="entry name" value="Quinolinate_PRibosylTase_N_sf"/>
</dbReference>
<reference evidence="1 2" key="1">
    <citation type="submission" date="2020-10" db="EMBL/GenBank/DDBJ databases">
        <title>The Coptis chinensis genome and diversification of protoberbering-type alkaloids.</title>
        <authorList>
            <person name="Wang B."/>
            <person name="Shu S."/>
            <person name="Song C."/>
            <person name="Liu Y."/>
        </authorList>
    </citation>
    <scope>NUCLEOTIDE SEQUENCE [LARGE SCALE GENOMIC DNA]</scope>
    <source>
        <strain evidence="1">HL-2020</strain>
        <tissue evidence="1">Leaf</tissue>
    </source>
</reference>